<organism evidence="2 3">
    <name type="scientific">Pseudofulvibacter geojedonensis</name>
    <dbReference type="NCBI Taxonomy" id="1123758"/>
    <lineage>
        <taxon>Bacteria</taxon>
        <taxon>Pseudomonadati</taxon>
        <taxon>Bacteroidota</taxon>
        <taxon>Flavobacteriia</taxon>
        <taxon>Flavobacteriales</taxon>
        <taxon>Flavobacteriaceae</taxon>
        <taxon>Pseudofulvibacter</taxon>
    </lineage>
</organism>
<keyword evidence="1" id="KW-0732">Signal</keyword>
<evidence type="ECO:0000313" key="2">
    <source>
        <dbReference type="EMBL" id="MFD0962482.1"/>
    </source>
</evidence>
<protein>
    <submittedName>
        <fullName evidence="2">Type IX secretion system protein PorQ</fullName>
    </submittedName>
</protein>
<reference evidence="3" key="1">
    <citation type="journal article" date="2019" name="Int. J. Syst. Evol. Microbiol.">
        <title>The Global Catalogue of Microorganisms (GCM) 10K type strain sequencing project: providing services to taxonomists for standard genome sequencing and annotation.</title>
        <authorList>
            <consortium name="The Broad Institute Genomics Platform"/>
            <consortium name="The Broad Institute Genome Sequencing Center for Infectious Disease"/>
            <person name="Wu L."/>
            <person name="Ma J."/>
        </authorList>
    </citation>
    <scope>NUCLEOTIDE SEQUENCE [LARGE SCALE GENOMIC DNA]</scope>
    <source>
        <strain evidence="3">CCUG 62114</strain>
    </source>
</reference>
<evidence type="ECO:0000313" key="3">
    <source>
        <dbReference type="Proteomes" id="UP001596997"/>
    </source>
</evidence>
<sequence>MIKKSIFLLLLFISSSVFAQIGGEYTYQFLNLVSSPRQAALGGKVLTNNDWDTSQALHNPAAINDEMDKQLALNFVNYFADINYGSAAFAKSFGEKKHLIIAGITYIDYGSFDGYDENRNSTGTFSGNEFAFTAGYKYNIPETNLKLGVNAKFISSKLEQYSSIGGALDLAALYEFKDSNSVLTLVANNIGNQFTTYEETKEKIPFHVDLAFSKKLDKLPLKWHIVFENLQKLNIASANPARSEVDLDGVETEEEISFFNQFIRHIVIGGELFHGRAINLRFGYNFRRGEELKLEANRVFAGLTAGFGIKLNKFRVNYAFQKFSTAANAHTFGLNINLQ</sequence>
<feature type="chain" id="PRO_5046675675" evidence="1">
    <location>
        <begin position="20"/>
        <end position="339"/>
    </location>
</feature>
<name>A0ABW3HYQ8_9FLAO</name>
<proteinExistence type="predicted"/>
<dbReference type="NCBIfam" id="NF033709">
    <property type="entry name" value="PorV_fam"/>
    <property type="match status" value="1"/>
</dbReference>
<dbReference type="EMBL" id="JBHTJM010000001">
    <property type="protein sequence ID" value="MFD0962482.1"/>
    <property type="molecule type" value="Genomic_DNA"/>
</dbReference>
<keyword evidence="3" id="KW-1185">Reference proteome</keyword>
<evidence type="ECO:0000256" key="1">
    <source>
        <dbReference type="SAM" id="SignalP"/>
    </source>
</evidence>
<dbReference type="RefSeq" id="WP_377712182.1">
    <property type="nucleotide sequence ID" value="NZ_JBHTJM010000001.1"/>
</dbReference>
<dbReference type="Proteomes" id="UP001596997">
    <property type="component" value="Unassembled WGS sequence"/>
</dbReference>
<comment type="caution">
    <text evidence="2">The sequence shown here is derived from an EMBL/GenBank/DDBJ whole genome shotgun (WGS) entry which is preliminary data.</text>
</comment>
<accession>A0ABW3HYQ8</accession>
<gene>
    <name evidence="2" type="primary">porQ</name>
    <name evidence="2" type="ORF">ACFQ1O_00520</name>
</gene>
<feature type="signal peptide" evidence="1">
    <location>
        <begin position="1"/>
        <end position="19"/>
    </location>
</feature>
<dbReference type="NCBIfam" id="NF033711">
    <property type="entry name" value="T9SS_PorQ"/>
    <property type="match status" value="1"/>
</dbReference>